<reference evidence="3 4" key="1">
    <citation type="submission" date="2020-06" db="EMBL/GenBank/DDBJ databases">
        <title>Acidovorax antarctica sp. nov., isolated from Corinth ice sheet soil, Antarctic Fields Peninsula.</title>
        <authorList>
            <person name="Xu Q."/>
            <person name="Peng F."/>
        </authorList>
    </citation>
    <scope>NUCLEOTIDE SEQUENCE [LARGE SCALE GENOMIC DNA]</scope>
    <source>
        <strain evidence="3 4">16-35-5</strain>
    </source>
</reference>
<sequence>MRSLLLGGEVACPESAAAARAADASQTQPLLAADDTTAHCEIAIIGGGVAGLHTALRLASRYGPRMCLFERDAGLGGRVADVPASDEQVGGPFVQLGARRIMEGQDVLVQLAHELDIPLQKPQMLEELGYTRGMYATHNDEFIRVFPSLDVDRDRGGYEIQLYEKLLRGPERAHVERYPSLRAYAEKVIGAEGCAFLHETYRFRADLEYDLNARAYLDYLDEENDAGAICPSGHCQSLYPVGGMSAYTRAMEQRVRELGAQIHLDEAVLSIDKSPAGYLIKTPRRAITAGTLAIALPPVALAQVQGEIADRIRAQPEYQALVGVRVTTITQWYDHPWWRGIITPDGRHVWRAWTTGHCINSVEIPLEDYASTQNAIRVVYNDQSECADLWAQLARGPLEALEKEVAIGLNHLFANNGVTRPVTIGAPRKTVFREWPDAWYYLRAGNQFSNRDIFRWAVQPLPSEDVALVSDGYNPQRSGWADAAYKSSIRYLNRRFGMGLPGLEARR</sequence>
<keyword evidence="4" id="KW-1185">Reference proteome</keyword>
<dbReference type="Pfam" id="PF01593">
    <property type="entry name" value="Amino_oxidase"/>
    <property type="match status" value="1"/>
</dbReference>
<organism evidence="3 4">
    <name type="scientific">Comamonas antarctica</name>
    <dbReference type="NCBI Taxonomy" id="2743470"/>
    <lineage>
        <taxon>Bacteria</taxon>
        <taxon>Pseudomonadati</taxon>
        <taxon>Pseudomonadota</taxon>
        <taxon>Betaproteobacteria</taxon>
        <taxon>Burkholderiales</taxon>
        <taxon>Comamonadaceae</taxon>
        <taxon>Comamonas</taxon>
    </lineage>
</organism>
<dbReference type="InterPro" id="IPR036188">
    <property type="entry name" value="FAD/NAD-bd_sf"/>
</dbReference>
<dbReference type="KEGG" id="aant:HUK68_12380"/>
<dbReference type="PANTHER" id="PTHR43563">
    <property type="entry name" value="AMINE OXIDASE"/>
    <property type="match status" value="1"/>
</dbReference>
<evidence type="ECO:0000259" key="2">
    <source>
        <dbReference type="Pfam" id="PF01593"/>
    </source>
</evidence>
<dbReference type="SUPFAM" id="SSF51905">
    <property type="entry name" value="FAD/NAD(P)-binding domain"/>
    <property type="match status" value="1"/>
</dbReference>
<dbReference type="Gene3D" id="3.50.50.60">
    <property type="entry name" value="FAD/NAD(P)-binding domain"/>
    <property type="match status" value="1"/>
</dbReference>
<evidence type="ECO:0000256" key="1">
    <source>
        <dbReference type="ARBA" id="ARBA00005995"/>
    </source>
</evidence>
<dbReference type="RefSeq" id="WP_175504429.1">
    <property type="nucleotide sequence ID" value="NZ_CP054840.1"/>
</dbReference>
<comment type="similarity">
    <text evidence="1">Belongs to the flavin monoamine oxidase family.</text>
</comment>
<accession>A0A6N1X5Q4</accession>
<proteinExistence type="inferred from homology"/>
<evidence type="ECO:0000313" key="3">
    <source>
        <dbReference type="EMBL" id="QKV53623.1"/>
    </source>
</evidence>
<dbReference type="InterPro" id="IPR050703">
    <property type="entry name" value="Flavin_MAO"/>
</dbReference>
<gene>
    <name evidence="3" type="ORF">HUK68_12380</name>
</gene>
<dbReference type="GO" id="GO:0016491">
    <property type="term" value="F:oxidoreductase activity"/>
    <property type="evidence" value="ECO:0007669"/>
    <property type="project" value="InterPro"/>
</dbReference>
<feature type="domain" description="Amine oxidase" evidence="2">
    <location>
        <begin position="49"/>
        <end position="447"/>
    </location>
</feature>
<dbReference type="PANTHER" id="PTHR43563:SF1">
    <property type="entry name" value="AMINE OXIDASE [FLAVIN-CONTAINING] B"/>
    <property type="match status" value="1"/>
</dbReference>
<name>A0A6N1X5Q4_9BURK</name>
<protein>
    <submittedName>
        <fullName evidence="3">FAD-dependent oxidoreductase</fullName>
    </submittedName>
</protein>
<dbReference type="EMBL" id="CP054840">
    <property type="protein sequence ID" value="QKV53623.1"/>
    <property type="molecule type" value="Genomic_DNA"/>
</dbReference>
<evidence type="ECO:0000313" key="4">
    <source>
        <dbReference type="Proteomes" id="UP000509579"/>
    </source>
</evidence>
<dbReference type="InterPro" id="IPR002937">
    <property type="entry name" value="Amino_oxidase"/>
</dbReference>
<dbReference type="Proteomes" id="UP000509579">
    <property type="component" value="Chromosome"/>
</dbReference>
<dbReference type="AlphaFoldDB" id="A0A6N1X5Q4"/>